<feature type="transmembrane region" description="Helical" evidence="1">
    <location>
        <begin position="137"/>
        <end position="161"/>
    </location>
</feature>
<keyword evidence="1" id="KW-1133">Transmembrane helix</keyword>
<keyword evidence="1" id="KW-0472">Membrane</keyword>
<reference evidence="3" key="1">
    <citation type="journal article" date="2019" name="Int. J. Syst. Evol. Microbiol.">
        <title>The Global Catalogue of Microorganisms (GCM) 10K type strain sequencing project: providing services to taxonomists for standard genome sequencing and annotation.</title>
        <authorList>
            <consortium name="The Broad Institute Genomics Platform"/>
            <consortium name="The Broad Institute Genome Sequencing Center for Infectious Disease"/>
            <person name="Wu L."/>
            <person name="Ma J."/>
        </authorList>
    </citation>
    <scope>NUCLEOTIDE SEQUENCE [LARGE SCALE GENOMIC DNA]</scope>
    <source>
        <strain evidence="3">CGMCC 4.7382</strain>
    </source>
</reference>
<dbReference type="EMBL" id="JBHTBH010000008">
    <property type="protein sequence ID" value="MFC7329669.1"/>
    <property type="molecule type" value="Genomic_DNA"/>
</dbReference>
<feature type="transmembrane region" description="Helical" evidence="1">
    <location>
        <begin position="99"/>
        <end position="125"/>
    </location>
</feature>
<evidence type="ECO:0000313" key="2">
    <source>
        <dbReference type="EMBL" id="MFC7329669.1"/>
    </source>
</evidence>
<keyword evidence="1" id="KW-0812">Transmembrane</keyword>
<dbReference type="RefSeq" id="WP_379872313.1">
    <property type="nucleotide sequence ID" value="NZ_JBHTBH010000008.1"/>
</dbReference>
<sequence length="182" mass="21016">MPEEVRPFSTARGDRLPRLGGCNGIGILLVPVSREDSDDRRFAVRWVWLLFAPVLPLGRYYVTEEPPALWGNSEAGGAETRYTFHGVTRLKAGEIVRTYAWFWLVLLPVMFLPSVGLALVMDWIATGPLDRYPVNPWWWAPFFGSLVVLALWPVGALVWLVRWREDHWDEHAPVHEVRWVQR</sequence>
<accession>A0ABW2KI54</accession>
<name>A0ABW2KI54_9ACTN</name>
<proteinExistence type="predicted"/>
<comment type="caution">
    <text evidence="2">The sequence shown here is derived from an EMBL/GenBank/DDBJ whole genome shotgun (WGS) entry which is preliminary data.</text>
</comment>
<organism evidence="2 3">
    <name type="scientific">Marinactinospora rubrisoli</name>
    <dbReference type="NCBI Taxonomy" id="2715399"/>
    <lineage>
        <taxon>Bacteria</taxon>
        <taxon>Bacillati</taxon>
        <taxon>Actinomycetota</taxon>
        <taxon>Actinomycetes</taxon>
        <taxon>Streptosporangiales</taxon>
        <taxon>Nocardiopsidaceae</taxon>
        <taxon>Marinactinospora</taxon>
    </lineage>
</organism>
<protein>
    <submittedName>
        <fullName evidence="2">Uncharacterized protein</fullName>
    </submittedName>
</protein>
<gene>
    <name evidence="2" type="ORF">ACFQRF_18210</name>
</gene>
<dbReference type="Proteomes" id="UP001596540">
    <property type="component" value="Unassembled WGS sequence"/>
</dbReference>
<keyword evidence="3" id="KW-1185">Reference proteome</keyword>
<evidence type="ECO:0000256" key="1">
    <source>
        <dbReference type="SAM" id="Phobius"/>
    </source>
</evidence>
<evidence type="ECO:0000313" key="3">
    <source>
        <dbReference type="Proteomes" id="UP001596540"/>
    </source>
</evidence>